<dbReference type="InterPro" id="IPR038333">
    <property type="entry name" value="T1MK-like_N_sf"/>
</dbReference>
<dbReference type="EMBL" id="CP036272">
    <property type="protein sequence ID" value="QDT59455.1"/>
    <property type="molecule type" value="Genomic_DNA"/>
</dbReference>
<organism evidence="12 13">
    <name type="scientific">Stieleria bergensis</name>
    <dbReference type="NCBI Taxonomy" id="2528025"/>
    <lineage>
        <taxon>Bacteria</taxon>
        <taxon>Pseudomonadati</taxon>
        <taxon>Planctomycetota</taxon>
        <taxon>Planctomycetia</taxon>
        <taxon>Pirellulales</taxon>
        <taxon>Pirellulaceae</taxon>
        <taxon>Stieleria</taxon>
    </lineage>
</organism>
<dbReference type="GO" id="GO:0009007">
    <property type="term" value="F:site-specific DNA-methyltransferase (adenine-specific) activity"/>
    <property type="evidence" value="ECO:0007669"/>
    <property type="project" value="UniProtKB-EC"/>
</dbReference>
<evidence type="ECO:0000256" key="7">
    <source>
        <dbReference type="ARBA" id="ARBA00047942"/>
    </source>
</evidence>
<dbReference type="Pfam" id="PF02384">
    <property type="entry name" value="N6_Mtase"/>
    <property type="match status" value="1"/>
</dbReference>
<dbReference type="PANTHER" id="PTHR42933">
    <property type="entry name" value="SLR6095 PROTEIN"/>
    <property type="match status" value="1"/>
</dbReference>
<proteinExistence type="inferred from homology"/>
<dbReference type="GO" id="GO:0009307">
    <property type="term" value="P:DNA restriction-modification system"/>
    <property type="evidence" value="ECO:0007669"/>
    <property type="project" value="UniProtKB-KW"/>
</dbReference>
<comment type="catalytic activity">
    <reaction evidence="7">
        <text>a 2'-deoxyadenosine in DNA + S-adenosyl-L-methionine = an N(6)-methyl-2'-deoxyadenosine in DNA + S-adenosyl-L-homocysteine + H(+)</text>
        <dbReference type="Rhea" id="RHEA:15197"/>
        <dbReference type="Rhea" id="RHEA-COMP:12418"/>
        <dbReference type="Rhea" id="RHEA-COMP:12419"/>
        <dbReference type="ChEBI" id="CHEBI:15378"/>
        <dbReference type="ChEBI" id="CHEBI:57856"/>
        <dbReference type="ChEBI" id="CHEBI:59789"/>
        <dbReference type="ChEBI" id="CHEBI:90615"/>
        <dbReference type="ChEBI" id="CHEBI:90616"/>
        <dbReference type="EC" id="2.1.1.72"/>
    </reaction>
</comment>
<dbReference type="Proteomes" id="UP000315003">
    <property type="component" value="Chromosome"/>
</dbReference>
<dbReference type="PANTHER" id="PTHR42933:SF3">
    <property type="entry name" value="TYPE I RESTRICTION ENZYME MJAVIII METHYLASE SUBUNIT"/>
    <property type="match status" value="1"/>
</dbReference>
<evidence type="ECO:0000256" key="9">
    <source>
        <dbReference type="SAM" id="MobiDB-lite"/>
    </source>
</evidence>
<dbReference type="GO" id="GO:0003677">
    <property type="term" value="F:DNA binding"/>
    <property type="evidence" value="ECO:0007669"/>
    <property type="project" value="InterPro"/>
</dbReference>
<evidence type="ECO:0000259" key="10">
    <source>
        <dbReference type="Pfam" id="PF02384"/>
    </source>
</evidence>
<dbReference type="Gene3D" id="1.20.1260.30">
    <property type="match status" value="1"/>
</dbReference>
<feature type="coiled-coil region" evidence="8">
    <location>
        <begin position="714"/>
        <end position="792"/>
    </location>
</feature>
<dbReference type="EC" id="2.1.1.72" evidence="2"/>
<name>A0A517STJ2_9BACT</name>
<dbReference type="InterPro" id="IPR029063">
    <property type="entry name" value="SAM-dependent_MTases_sf"/>
</dbReference>
<evidence type="ECO:0000259" key="11">
    <source>
        <dbReference type="Pfam" id="PF12161"/>
    </source>
</evidence>
<evidence type="ECO:0000313" key="13">
    <source>
        <dbReference type="Proteomes" id="UP000315003"/>
    </source>
</evidence>
<keyword evidence="13" id="KW-1185">Reference proteome</keyword>
<dbReference type="PRINTS" id="PR00507">
    <property type="entry name" value="N12N6MTFRASE"/>
</dbReference>
<dbReference type="SUPFAM" id="SSF53335">
    <property type="entry name" value="S-adenosyl-L-methionine-dependent methyltransferases"/>
    <property type="match status" value="1"/>
</dbReference>
<dbReference type="RefSeq" id="WP_419188311.1">
    <property type="nucleotide sequence ID" value="NZ_CP036272.1"/>
</dbReference>
<feature type="domain" description="DNA methylase adenine-specific" evidence="10">
    <location>
        <begin position="201"/>
        <end position="504"/>
    </location>
</feature>
<evidence type="ECO:0000313" key="12">
    <source>
        <dbReference type="EMBL" id="QDT59455.1"/>
    </source>
</evidence>
<keyword evidence="6" id="KW-0680">Restriction system</keyword>
<evidence type="ECO:0000256" key="3">
    <source>
        <dbReference type="ARBA" id="ARBA00022603"/>
    </source>
</evidence>
<dbReference type="GO" id="GO:0008170">
    <property type="term" value="F:N-methyltransferase activity"/>
    <property type="evidence" value="ECO:0007669"/>
    <property type="project" value="InterPro"/>
</dbReference>
<feature type="compositionally biased region" description="Polar residues" evidence="9">
    <location>
        <begin position="23"/>
        <end position="37"/>
    </location>
</feature>
<evidence type="ECO:0000256" key="6">
    <source>
        <dbReference type="ARBA" id="ARBA00022747"/>
    </source>
</evidence>
<accession>A0A517STJ2</accession>
<dbReference type="InterPro" id="IPR022749">
    <property type="entry name" value="D12N6_MeTrfase_N"/>
</dbReference>
<dbReference type="REBASE" id="355246">
    <property type="entry name" value="M.PbaSV7mrORF19620P"/>
</dbReference>
<gene>
    <name evidence="12" type="ORF">SV7mr_19620</name>
</gene>
<evidence type="ECO:0000256" key="2">
    <source>
        <dbReference type="ARBA" id="ARBA00011900"/>
    </source>
</evidence>
<dbReference type="AlphaFoldDB" id="A0A517STJ2"/>
<dbReference type="InterPro" id="IPR051537">
    <property type="entry name" value="DNA_Adenine_Mtase"/>
</dbReference>
<keyword evidence="3 12" id="KW-0489">Methyltransferase</keyword>
<dbReference type="Gene3D" id="3.40.50.150">
    <property type="entry name" value="Vaccinia Virus protein VP39"/>
    <property type="match status" value="1"/>
</dbReference>
<reference evidence="12 13" key="1">
    <citation type="submission" date="2019-02" db="EMBL/GenBank/DDBJ databases">
        <title>Deep-cultivation of Planctomycetes and their phenomic and genomic characterization uncovers novel biology.</title>
        <authorList>
            <person name="Wiegand S."/>
            <person name="Jogler M."/>
            <person name="Boedeker C."/>
            <person name="Pinto D."/>
            <person name="Vollmers J."/>
            <person name="Rivas-Marin E."/>
            <person name="Kohn T."/>
            <person name="Peeters S.H."/>
            <person name="Heuer A."/>
            <person name="Rast P."/>
            <person name="Oberbeckmann S."/>
            <person name="Bunk B."/>
            <person name="Jeske O."/>
            <person name="Meyerdierks A."/>
            <person name="Storesund J.E."/>
            <person name="Kallscheuer N."/>
            <person name="Luecker S."/>
            <person name="Lage O.M."/>
            <person name="Pohl T."/>
            <person name="Merkel B.J."/>
            <person name="Hornburger P."/>
            <person name="Mueller R.-W."/>
            <person name="Bruemmer F."/>
            <person name="Labrenz M."/>
            <person name="Spormann A.M."/>
            <person name="Op den Camp H."/>
            <person name="Overmann J."/>
            <person name="Amann R."/>
            <person name="Jetten M.S.M."/>
            <person name="Mascher T."/>
            <person name="Medema M.H."/>
            <person name="Devos D.P."/>
            <person name="Kaster A.-K."/>
            <person name="Ovreas L."/>
            <person name="Rohde M."/>
            <person name="Galperin M.Y."/>
            <person name="Jogler C."/>
        </authorList>
    </citation>
    <scope>NUCLEOTIDE SEQUENCE [LARGE SCALE GENOMIC DNA]</scope>
    <source>
        <strain evidence="12 13">SV_7m_r</strain>
    </source>
</reference>
<comment type="similarity">
    <text evidence="1">Belongs to the N(4)/N(6)-methyltransferase family.</text>
</comment>
<keyword evidence="4 12" id="KW-0808">Transferase</keyword>
<dbReference type="InterPro" id="IPR003356">
    <property type="entry name" value="DNA_methylase_A-5"/>
</dbReference>
<sequence length="889" mass="100347">MANETNDGDTGLSRAKAIMTDIEATTQKTANGKASSQRTKKPEKLTLAKLERRLFEACDILRGNMDASEFKEYIFGMLFLKRLSDQFDHDREKLRQKYTKDKLREDLITKQLENPDKYDFYVPDKAHWSKIKHLKQSVGSGLNKALAAIEDANPDTLQDVLKAINFNRKVGQRTMDDSILIEFIQHFDEIPLSNDDFEFPDLLGAAYEYLIKYFADSAGKKGGEFYTPAEVVRMMVHVLEPQEGMSVCDPCAGSGGMLIQSRHYVEEIGGNPRDLSLAGQELNGGTWAVCKMNMILHGIRSADIRQGCTLKNPQHRDKATGEIRRFDRVIANPPFAQNAPKKADVEFPERYHTFTKGKKADLMFVQHMASSLKSDGKMAVVMPHGVLFRSGEEKDCRKRFIKEGILEAVIGLPAGLFYGTGIPACVLVINKDGASKRKSVLFINADLEFKESKNQNSLRPEDIEKITHVYHKHLDVTKYSRNVPIKELEDEDFNLNIRRYVDNSPSPEPHDVRAHLHGGVPLSEVDALGPYFDNYAGLRELLFQPRDENYLDFAEAIQGKDDIKPLIESADGVQQKHKQFHQALDKWWKKHVSEIEALPDNKNVFDLRRQFLGSLGKALVPQGILDLHQVHGALAAYMNSLAADFKSVAASGWGPELIPEEDILQSQFPEVLEKIEQDHARIAELEALFAAADASEEGDEPEESEDGVLPKELVKSLKADKKELTAIVKQIKKQVKSMRQDAKRMEAANYSKAEINEKLAEASDDEAEGIDVQEQIEKIDEQLARHSALETELKTLKGGIKEVGKQRDELVTAARSKISVDEAKQLILERFQRVLSERFDGYLRQYQRVLTSEIENLCEKYAVTTAAILAERDQEAAQLNQFLKELGYE</sequence>
<keyword evidence="5" id="KW-0949">S-adenosyl-L-methionine</keyword>
<dbReference type="Pfam" id="PF12161">
    <property type="entry name" value="HsdM_N"/>
    <property type="match status" value="1"/>
</dbReference>
<evidence type="ECO:0000256" key="5">
    <source>
        <dbReference type="ARBA" id="ARBA00022691"/>
    </source>
</evidence>
<dbReference type="GO" id="GO:0032259">
    <property type="term" value="P:methylation"/>
    <property type="evidence" value="ECO:0007669"/>
    <property type="project" value="UniProtKB-KW"/>
</dbReference>
<evidence type="ECO:0000256" key="4">
    <source>
        <dbReference type="ARBA" id="ARBA00022679"/>
    </source>
</evidence>
<feature type="domain" description="N6 adenine-specific DNA methyltransferase N-terminal" evidence="11">
    <location>
        <begin position="50"/>
        <end position="187"/>
    </location>
</feature>
<feature type="region of interest" description="Disordered" evidence="9">
    <location>
        <begin position="23"/>
        <end position="42"/>
    </location>
</feature>
<evidence type="ECO:0000256" key="1">
    <source>
        <dbReference type="ARBA" id="ARBA00006594"/>
    </source>
</evidence>
<keyword evidence="8" id="KW-0175">Coiled coil</keyword>
<evidence type="ECO:0000256" key="8">
    <source>
        <dbReference type="SAM" id="Coils"/>
    </source>
</evidence>
<protein>
    <recommendedName>
        <fullName evidence="2">site-specific DNA-methyltransferase (adenine-specific)</fullName>
        <ecNumber evidence="2">2.1.1.72</ecNumber>
    </recommendedName>
</protein>